<dbReference type="Proteomes" id="UP001597561">
    <property type="component" value="Unassembled WGS sequence"/>
</dbReference>
<comment type="caution">
    <text evidence="2">The sequence shown here is derived from an EMBL/GenBank/DDBJ whole genome shotgun (WGS) entry which is preliminary data.</text>
</comment>
<dbReference type="Pfam" id="PF02518">
    <property type="entry name" value="HATPase_c"/>
    <property type="match status" value="1"/>
</dbReference>
<keyword evidence="3" id="KW-1185">Reference proteome</keyword>
<dbReference type="Gene3D" id="3.30.565.10">
    <property type="entry name" value="Histidine kinase-like ATPase, C-terminal domain"/>
    <property type="match status" value="1"/>
</dbReference>
<gene>
    <name evidence="2" type="ORF">ACFS5P_00965</name>
</gene>
<reference evidence="3" key="1">
    <citation type="journal article" date="2019" name="Int. J. Syst. Evol. Microbiol.">
        <title>The Global Catalogue of Microorganisms (GCM) 10K type strain sequencing project: providing services to taxonomists for standard genome sequencing and annotation.</title>
        <authorList>
            <consortium name="The Broad Institute Genomics Platform"/>
            <consortium name="The Broad Institute Genome Sequencing Center for Infectious Disease"/>
            <person name="Wu L."/>
            <person name="Ma J."/>
        </authorList>
    </citation>
    <scope>NUCLEOTIDE SEQUENCE [LARGE SCALE GENOMIC DNA]</scope>
    <source>
        <strain evidence="3">KCTC 13528</strain>
    </source>
</reference>
<proteinExistence type="predicted"/>
<sequence>MRWLLSLLMSRLRSGRSAVPPSDQPLVNLLHGVKTGYLAMEIAGKLSYKKKERNKLFYKAILLNPQALRAHEDVLLSAGAKLLEWDMKGEDLPEKITHFNAEKEVIKAMLDVHFDHKNDLFLHRVFTEQTKKREQKDEWFVYRDVLAAATHNKLILIEPHQVEAFKEGHILSEGWIEERSDISKIRNEARKCFEERDYSKSATMSFLLVLSEAMTNVFKHAEHGKVTIVEDHESAIHFIVEDSGTGIPLEQLPKATLLTGYSTQKSMGQGFTVMLKIASFIHLHTSEEGSALVLTFEHPDKTEISRQEQNTVKAVPQG</sequence>
<evidence type="ECO:0000259" key="1">
    <source>
        <dbReference type="Pfam" id="PF02518"/>
    </source>
</evidence>
<accession>A0ABW5ZCB6</accession>
<keyword evidence="2" id="KW-0067">ATP-binding</keyword>
<keyword evidence="2" id="KW-0547">Nucleotide-binding</keyword>
<dbReference type="RefSeq" id="WP_204728019.1">
    <property type="nucleotide sequence ID" value="NZ_JAFBDK010000002.1"/>
</dbReference>
<evidence type="ECO:0000313" key="2">
    <source>
        <dbReference type="EMBL" id="MFD2910438.1"/>
    </source>
</evidence>
<evidence type="ECO:0000313" key="3">
    <source>
        <dbReference type="Proteomes" id="UP001597561"/>
    </source>
</evidence>
<feature type="domain" description="Histidine kinase/HSP90-like ATPase" evidence="1">
    <location>
        <begin position="208"/>
        <end position="291"/>
    </location>
</feature>
<organism evidence="2 3">
    <name type="scientific">Jeotgalibacillus terrae</name>
    <dbReference type="NCBI Taxonomy" id="587735"/>
    <lineage>
        <taxon>Bacteria</taxon>
        <taxon>Bacillati</taxon>
        <taxon>Bacillota</taxon>
        <taxon>Bacilli</taxon>
        <taxon>Bacillales</taxon>
        <taxon>Caryophanaceae</taxon>
        <taxon>Jeotgalibacillus</taxon>
    </lineage>
</organism>
<dbReference type="EMBL" id="JBHUPG010000001">
    <property type="protein sequence ID" value="MFD2910438.1"/>
    <property type="molecule type" value="Genomic_DNA"/>
</dbReference>
<name>A0ABW5ZCB6_9BACL</name>
<protein>
    <submittedName>
        <fullName evidence="2">ATP-binding protein</fullName>
    </submittedName>
</protein>
<dbReference type="InterPro" id="IPR036890">
    <property type="entry name" value="HATPase_C_sf"/>
</dbReference>
<dbReference type="SUPFAM" id="SSF55874">
    <property type="entry name" value="ATPase domain of HSP90 chaperone/DNA topoisomerase II/histidine kinase"/>
    <property type="match status" value="1"/>
</dbReference>
<dbReference type="GO" id="GO:0005524">
    <property type="term" value="F:ATP binding"/>
    <property type="evidence" value="ECO:0007669"/>
    <property type="project" value="UniProtKB-KW"/>
</dbReference>
<dbReference type="InterPro" id="IPR003594">
    <property type="entry name" value="HATPase_dom"/>
</dbReference>